<proteinExistence type="predicted"/>
<feature type="region of interest" description="Disordered" evidence="2">
    <location>
        <begin position="1"/>
        <end position="72"/>
    </location>
</feature>
<feature type="compositionally biased region" description="Polar residues" evidence="2">
    <location>
        <begin position="1"/>
        <end position="10"/>
    </location>
</feature>
<evidence type="ECO:0000256" key="2">
    <source>
        <dbReference type="SAM" id="MobiDB-lite"/>
    </source>
</evidence>
<sequence>MPIQKKSINLGSVLERSNLPPTNDAHPTLTPPPCFSQGEMVMKKGKSKDDRSTRKGEGRVSHKRKHQSSPRELWGCDFVVDEHPIDKEDSVMKNKDGHGGLVADAIGKSFLLPNDMKSWELKAKYDDEFNKVYELRAENQKLLANLEAARAEVKKTEDAAQAYYD</sequence>
<name>A0A2N9ELJ1_FAGSY</name>
<feature type="coiled-coil region" evidence="1">
    <location>
        <begin position="132"/>
        <end position="159"/>
    </location>
</feature>
<evidence type="ECO:0000256" key="1">
    <source>
        <dbReference type="SAM" id="Coils"/>
    </source>
</evidence>
<gene>
    <name evidence="3" type="ORF">FSB_LOCUS3463</name>
</gene>
<dbReference type="EMBL" id="OIVN01000169">
    <property type="protein sequence ID" value="SPC75581.1"/>
    <property type="molecule type" value="Genomic_DNA"/>
</dbReference>
<dbReference type="AlphaFoldDB" id="A0A2N9ELJ1"/>
<evidence type="ECO:0000313" key="3">
    <source>
        <dbReference type="EMBL" id="SPC75581.1"/>
    </source>
</evidence>
<protein>
    <submittedName>
        <fullName evidence="3">Uncharacterized protein</fullName>
    </submittedName>
</protein>
<keyword evidence="1" id="KW-0175">Coiled coil</keyword>
<reference evidence="3" key="1">
    <citation type="submission" date="2018-02" db="EMBL/GenBank/DDBJ databases">
        <authorList>
            <person name="Cohen D.B."/>
            <person name="Kent A.D."/>
        </authorList>
    </citation>
    <scope>NUCLEOTIDE SEQUENCE</scope>
</reference>
<feature type="compositionally biased region" description="Basic and acidic residues" evidence="2">
    <location>
        <begin position="47"/>
        <end position="60"/>
    </location>
</feature>
<accession>A0A2N9ELJ1</accession>
<organism evidence="3">
    <name type="scientific">Fagus sylvatica</name>
    <name type="common">Beechnut</name>
    <dbReference type="NCBI Taxonomy" id="28930"/>
    <lineage>
        <taxon>Eukaryota</taxon>
        <taxon>Viridiplantae</taxon>
        <taxon>Streptophyta</taxon>
        <taxon>Embryophyta</taxon>
        <taxon>Tracheophyta</taxon>
        <taxon>Spermatophyta</taxon>
        <taxon>Magnoliopsida</taxon>
        <taxon>eudicotyledons</taxon>
        <taxon>Gunneridae</taxon>
        <taxon>Pentapetalae</taxon>
        <taxon>rosids</taxon>
        <taxon>fabids</taxon>
        <taxon>Fagales</taxon>
        <taxon>Fagaceae</taxon>
        <taxon>Fagus</taxon>
    </lineage>
</organism>